<organism evidence="7 8">
    <name type="scientific">Eptatretus burgeri</name>
    <name type="common">Inshore hagfish</name>
    <dbReference type="NCBI Taxonomy" id="7764"/>
    <lineage>
        <taxon>Eukaryota</taxon>
        <taxon>Metazoa</taxon>
        <taxon>Chordata</taxon>
        <taxon>Craniata</taxon>
        <taxon>Vertebrata</taxon>
        <taxon>Cyclostomata</taxon>
        <taxon>Myxini</taxon>
        <taxon>Myxiniformes</taxon>
        <taxon>Myxinidae</taxon>
        <taxon>Eptatretinae</taxon>
        <taxon>Eptatretus</taxon>
    </lineage>
</organism>
<evidence type="ECO:0000313" key="7">
    <source>
        <dbReference type="Ensembl" id="ENSEBUP00000016622.1"/>
    </source>
</evidence>
<comment type="subcellular location">
    <subcellularLocation>
        <location evidence="1">Membrane</location>
        <topology evidence="1">Multi-pass membrane protein</topology>
    </subcellularLocation>
</comment>
<sequence length="121" mass="14291">MEISFTFAVFCYMLAFLLSIALIFFAVCHLLLPEYFIHALFCVMFLCSMEWLTLGLNTPLLCYHVWRFFHRPALRSLYSPGVLMSSHMISQCQREAGLKLAFYLLSFFYYLYSMIYTLISQ</sequence>
<dbReference type="GO" id="GO:0016192">
    <property type="term" value="P:vesicle-mediated transport"/>
    <property type="evidence" value="ECO:0007669"/>
    <property type="project" value="InterPro"/>
</dbReference>
<keyword evidence="5 6" id="KW-0472">Membrane</keyword>
<evidence type="ECO:0000256" key="5">
    <source>
        <dbReference type="ARBA" id="ARBA00023136"/>
    </source>
</evidence>
<keyword evidence="8" id="KW-1185">Reference proteome</keyword>
<dbReference type="PANTHER" id="PTHR12290">
    <property type="entry name" value="CORNICHON-RELATED"/>
    <property type="match status" value="1"/>
</dbReference>
<dbReference type="GO" id="GO:0016020">
    <property type="term" value="C:membrane"/>
    <property type="evidence" value="ECO:0007669"/>
    <property type="project" value="UniProtKB-SubCell"/>
</dbReference>
<evidence type="ECO:0000313" key="8">
    <source>
        <dbReference type="Proteomes" id="UP000694388"/>
    </source>
</evidence>
<dbReference type="SMART" id="SM01398">
    <property type="entry name" value="Cornichon"/>
    <property type="match status" value="1"/>
</dbReference>
<dbReference type="InterPro" id="IPR003377">
    <property type="entry name" value="Cornichon"/>
</dbReference>
<keyword evidence="4 6" id="KW-1133">Transmembrane helix</keyword>
<evidence type="ECO:0000256" key="3">
    <source>
        <dbReference type="ARBA" id="ARBA00022692"/>
    </source>
</evidence>
<accession>A0A8C4QJZ3</accession>
<dbReference type="Pfam" id="PF03311">
    <property type="entry name" value="Cornichon"/>
    <property type="match status" value="1"/>
</dbReference>
<name>A0A8C4QJZ3_EPTBU</name>
<proteinExistence type="inferred from homology"/>
<protein>
    <submittedName>
        <fullName evidence="7">Uncharacterized protein</fullName>
    </submittedName>
</protein>
<dbReference type="GeneTree" id="ENSGT00950000182834"/>
<dbReference type="Ensembl" id="ENSEBUT00000017198.1">
    <property type="protein sequence ID" value="ENSEBUP00000016622.1"/>
    <property type="gene ID" value="ENSEBUG00000010429.1"/>
</dbReference>
<dbReference type="AlphaFoldDB" id="A0A8C4QJZ3"/>
<keyword evidence="3 6" id="KW-0812">Transmembrane</keyword>
<reference evidence="7" key="2">
    <citation type="submission" date="2025-09" db="UniProtKB">
        <authorList>
            <consortium name="Ensembl"/>
        </authorList>
    </citation>
    <scope>IDENTIFICATION</scope>
</reference>
<feature type="transmembrane region" description="Helical" evidence="6">
    <location>
        <begin position="7"/>
        <end position="32"/>
    </location>
</feature>
<comment type="similarity">
    <text evidence="2">Belongs to the cornichon family.</text>
</comment>
<evidence type="ECO:0000256" key="4">
    <source>
        <dbReference type="ARBA" id="ARBA00022989"/>
    </source>
</evidence>
<evidence type="ECO:0000256" key="6">
    <source>
        <dbReference type="SAM" id="Phobius"/>
    </source>
</evidence>
<dbReference type="Proteomes" id="UP000694388">
    <property type="component" value="Unplaced"/>
</dbReference>
<evidence type="ECO:0000256" key="2">
    <source>
        <dbReference type="ARBA" id="ARBA00010095"/>
    </source>
</evidence>
<feature type="transmembrane region" description="Helical" evidence="6">
    <location>
        <begin position="100"/>
        <end position="119"/>
    </location>
</feature>
<feature type="transmembrane region" description="Helical" evidence="6">
    <location>
        <begin position="38"/>
        <end position="66"/>
    </location>
</feature>
<reference evidence="7" key="1">
    <citation type="submission" date="2025-08" db="UniProtKB">
        <authorList>
            <consortium name="Ensembl"/>
        </authorList>
    </citation>
    <scope>IDENTIFICATION</scope>
</reference>
<evidence type="ECO:0000256" key="1">
    <source>
        <dbReference type="ARBA" id="ARBA00004141"/>
    </source>
</evidence>